<feature type="transmembrane region" description="Helical" evidence="13">
    <location>
        <begin position="95"/>
        <end position="117"/>
    </location>
</feature>
<comment type="subcellular location">
    <subcellularLocation>
        <location evidence="2">Cell membrane</location>
        <topology evidence="2">Multi-pass membrane protein</topology>
    </subcellularLocation>
</comment>
<dbReference type="GO" id="GO:0005886">
    <property type="term" value="C:plasma membrane"/>
    <property type="evidence" value="ECO:0007669"/>
    <property type="project" value="UniProtKB-SubCell"/>
</dbReference>
<evidence type="ECO:0000256" key="10">
    <source>
        <dbReference type="ARBA" id="ARBA00022989"/>
    </source>
</evidence>
<dbReference type="GO" id="GO:0009061">
    <property type="term" value="P:anaerobic respiration"/>
    <property type="evidence" value="ECO:0007669"/>
    <property type="project" value="TreeGrafter"/>
</dbReference>
<dbReference type="GO" id="GO:0015944">
    <property type="term" value="P:formate oxidation"/>
    <property type="evidence" value="ECO:0007669"/>
    <property type="project" value="TreeGrafter"/>
</dbReference>
<comment type="similarity">
    <text evidence="3">Belongs to the formate dehydrogenase gamma subunit family.</text>
</comment>
<comment type="cofactor">
    <cofactor evidence="1">
        <name>heme</name>
        <dbReference type="ChEBI" id="CHEBI:30413"/>
    </cofactor>
</comment>
<evidence type="ECO:0000256" key="5">
    <source>
        <dbReference type="ARBA" id="ARBA00022475"/>
    </source>
</evidence>
<dbReference type="GO" id="GO:0046872">
    <property type="term" value="F:metal ion binding"/>
    <property type="evidence" value="ECO:0007669"/>
    <property type="project" value="UniProtKB-KW"/>
</dbReference>
<proteinExistence type="inferred from homology"/>
<keyword evidence="10 13" id="KW-1133">Transmembrane helix</keyword>
<feature type="transmembrane region" description="Helical" evidence="13">
    <location>
        <begin position="242"/>
        <end position="261"/>
    </location>
</feature>
<comment type="caution">
    <text evidence="15">The sequence shown here is derived from an EMBL/GenBank/DDBJ whole genome shotgun (WGS) entry which is preliminary data.</text>
</comment>
<evidence type="ECO:0000256" key="6">
    <source>
        <dbReference type="ARBA" id="ARBA00022617"/>
    </source>
</evidence>
<evidence type="ECO:0000256" key="2">
    <source>
        <dbReference type="ARBA" id="ARBA00004651"/>
    </source>
</evidence>
<feature type="transmembrane region" description="Helical" evidence="13">
    <location>
        <begin position="281"/>
        <end position="301"/>
    </location>
</feature>
<feature type="transmembrane region" description="Helical" evidence="13">
    <location>
        <begin position="144"/>
        <end position="167"/>
    </location>
</feature>
<dbReference type="GO" id="GO:0022904">
    <property type="term" value="P:respiratory electron transport chain"/>
    <property type="evidence" value="ECO:0007669"/>
    <property type="project" value="InterPro"/>
</dbReference>
<evidence type="ECO:0000256" key="13">
    <source>
        <dbReference type="SAM" id="Phobius"/>
    </source>
</evidence>
<keyword evidence="6" id="KW-0349">Heme</keyword>
<dbReference type="Pfam" id="PF01292">
    <property type="entry name" value="Ni_hydr_CYTB"/>
    <property type="match status" value="1"/>
</dbReference>
<gene>
    <name evidence="15" type="ORF">J2T55_002206</name>
</gene>
<evidence type="ECO:0000256" key="12">
    <source>
        <dbReference type="ARBA" id="ARBA00023136"/>
    </source>
</evidence>
<reference evidence="15" key="1">
    <citation type="submission" date="2022-08" db="EMBL/GenBank/DDBJ databases">
        <title>Genomic Encyclopedia of Type Strains, Phase III (KMG-III): the genomes of soil and plant-associated and newly described type strains.</title>
        <authorList>
            <person name="Whitman W."/>
        </authorList>
    </citation>
    <scope>NUCLEOTIDE SEQUENCE</scope>
    <source>
        <strain evidence="15">HMT 1</strain>
    </source>
</reference>
<organism evidence="15 16">
    <name type="scientific">Methylohalomonas lacus</name>
    <dbReference type="NCBI Taxonomy" id="398773"/>
    <lineage>
        <taxon>Bacteria</taxon>
        <taxon>Pseudomonadati</taxon>
        <taxon>Pseudomonadota</taxon>
        <taxon>Gammaproteobacteria</taxon>
        <taxon>Methylohalomonadales</taxon>
        <taxon>Methylohalomonadaceae</taxon>
        <taxon>Methylohalomonas</taxon>
    </lineage>
</organism>
<dbReference type="InterPro" id="IPR011577">
    <property type="entry name" value="Cyt_b561_bac/Ni-Hgenase"/>
</dbReference>
<evidence type="ECO:0000256" key="4">
    <source>
        <dbReference type="ARBA" id="ARBA00022448"/>
    </source>
</evidence>
<dbReference type="PANTHER" id="PTHR30074:SF6">
    <property type="entry name" value="FORMATE DEHYDROGENASE GAMMA SUBUNIT"/>
    <property type="match status" value="1"/>
</dbReference>
<dbReference type="InterPro" id="IPR006471">
    <property type="entry name" value="Formate_DH_gsu"/>
</dbReference>
<dbReference type="NCBIfam" id="TIGR01583">
    <property type="entry name" value="formate-DH-gamm"/>
    <property type="match status" value="1"/>
</dbReference>
<evidence type="ECO:0000256" key="1">
    <source>
        <dbReference type="ARBA" id="ARBA00001971"/>
    </source>
</evidence>
<feature type="transmembrane region" description="Helical" evidence="13">
    <location>
        <begin position="187"/>
        <end position="206"/>
    </location>
</feature>
<dbReference type="InterPro" id="IPR051817">
    <property type="entry name" value="FDH_cytochrome_b556_subunit"/>
</dbReference>
<evidence type="ECO:0000256" key="11">
    <source>
        <dbReference type="ARBA" id="ARBA00023004"/>
    </source>
</evidence>
<evidence type="ECO:0000313" key="16">
    <source>
        <dbReference type="Proteomes" id="UP001204445"/>
    </source>
</evidence>
<evidence type="ECO:0000259" key="14">
    <source>
        <dbReference type="Pfam" id="PF01292"/>
    </source>
</evidence>
<dbReference type="Proteomes" id="UP001204445">
    <property type="component" value="Unassembled WGS sequence"/>
</dbReference>
<keyword evidence="7 13" id="KW-0812">Transmembrane</keyword>
<keyword evidence="5" id="KW-1003">Cell membrane</keyword>
<evidence type="ECO:0000313" key="15">
    <source>
        <dbReference type="EMBL" id="MCS3904171.1"/>
    </source>
</evidence>
<sequence length="352" mass="39777">MKTTDPNRKRRLRRIISGSLLVMLLSAMLLPMAYWSVTQLMPETFAQPVTDTNPRSNYWREVREGTQGYSAVKGQERGILIQNGGQNWRQIRNGWIANFGPWIMALMLGAIAAFYIWRGRIRINETESGRTVPRWALGERVLHWYTAILFIILAITGLSLLFGRAVLIPLLGPHWFSGYAELAMYTHNYVGPFFSIGIALMIVLWIKDNIPNRTDWEWFKQSGGMVGETHPHAGRMNGGEKAWFWIICSVGVAVVASGFVLDFPNFGQWRDTMQLANMIHGALAILWISVAFGHIYIGTLGTEGAICGMTSGRVSSEWARQHHDLWYEKVKHLEETTAAAAAPPRHERPPQA</sequence>
<keyword evidence="11" id="KW-0408">Iron</keyword>
<dbReference type="GO" id="GO:0008863">
    <property type="term" value="F:formate dehydrogenase (NAD+) activity"/>
    <property type="evidence" value="ECO:0007669"/>
    <property type="project" value="InterPro"/>
</dbReference>
<evidence type="ECO:0000256" key="8">
    <source>
        <dbReference type="ARBA" id="ARBA00022723"/>
    </source>
</evidence>
<dbReference type="AlphaFoldDB" id="A0AAE3HN03"/>
<evidence type="ECO:0000256" key="9">
    <source>
        <dbReference type="ARBA" id="ARBA00022982"/>
    </source>
</evidence>
<dbReference type="GO" id="GO:0009326">
    <property type="term" value="C:formate dehydrogenase complex"/>
    <property type="evidence" value="ECO:0007669"/>
    <property type="project" value="InterPro"/>
</dbReference>
<keyword evidence="8" id="KW-0479">Metal-binding</keyword>
<feature type="domain" description="Cytochrome b561 bacterial/Ni-hydrogenase" evidence="14">
    <location>
        <begin position="134"/>
        <end position="311"/>
    </location>
</feature>
<accession>A0AAE3HN03</accession>
<evidence type="ECO:0000256" key="3">
    <source>
        <dbReference type="ARBA" id="ARBA00010747"/>
    </source>
</evidence>
<dbReference type="EMBL" id="JANUCT010000017">
    <property type="protein sequence ID" value="MCS3904171.1"/>
    <property type="molecule type" value="Genomic_DNA"/>
</dbReference>
<protein>
    <submittedName>
        <fullName evidence="15">Formate dehydrogenase subunit gamma</fullName>
    </submittedName>
</protein>
<keyword evidence="9" id="KW-0249">Electron transport</keyword>
<name>A0AAE3HN03_9GAMM</name>
<dbReference type="InterPro" id="IPR016174">
    <property type="entry name" value="Di-haem_cyt_TM"/>
</dbReference>
<keyword evidence="4" id="KW-0813">Transport</keyword>
<dbReference type="PANTHER" id="PTHR30074">
    <property type="entry name" value="FORMATE DEHYDROGENASE, NITRATE-INDUCIBLE, CYTOCHROME B556 FDN SUBUNIT"/>
    <property type="match status" value="1"/>
</dbReference>
<dbReference type="SUPFAM" id="SSF81342">
    <property type="entry name" value="Transmembrane di-heme cytochromes"/>
    <property type="match status" value="1"/>
</dbReference>
<evidence type="ECO:0000256" key="7">
    <source>
        <dbReference type="ARBA" id="ARBA00022692"/>
    </source>
</evidence>
<keyword evidence="16" id="KW-1185">Reference proteome</keyword>
<feature type="transmembrane region" description="Helical" evidence="13">
    <location>
        <begin position="12"/>
        <end position="35"/>
    </location>
</feature>
<dbReference type="GO" id="GO:0036397">
    <property type="term" value="F:formate dehydrogenase (quinone) activity"/>
    <property type="evidence" value="ECO:0007669"/>
    <property type="project" value="TreeGrafter"/>
</dbReference>
<dbReference type="Gene3D" id="1.20.950.20">
    <property type="entry name" value="Transmembrane di-heme cytochromes, Chain C"/>
    <property type="match status" value="1"/>
</dbReference>
<dbReference type="GO" id="GO:0009055">
    <property type="term" value="F:electron transfer activity"/>
    <property type="evidence" value="ECO:0007669"/>
    <property type="project" value="InterPro"/>
</dbReference>
<keyword evidence="12 13" id="KW-0472">Membrane</keyword>
<dbReference type="RefSeq" id="WP_259056567.1">
    <property type="nucleotide sequence ID" value="NZ_JANUCT010000017.1"/>
</dbReference>